<protein>
    <recommendedName>
        <fullName evidence="4">Response regulatory domain-containing protein</fullName>
    </recommendedName>
</protein>
<keyword evidence="3" id="KW-1185">Reference proteome</keyword>
<evidence type="ECO:0000313" key="3">
    <source>
        <dbReference type="Proteomes" id="UP000730739"/>
    </source>
</evidence>
<organism evidence="2 3">
    <name type="scientific">Sinorhizobium kostiense</name>
    <dbReference type="NCBI Taxonomy" id="76747"/>
    <lineage>
        <taxon>Bacteria</taxon>
        <taxon>Pseudomonadati</taxon>
        <taxon>Pseudomonadota</taxon>
        <taxon>Alphaproteobacteria</taxon>
        <taxon>Hyphomicrobiales</taxon>
        <taxon>Rhizobiaceae</taxon>
        <taxon>Sinorhizobium/Ensifer group</taxon>
        <taxon>Sinorhizobium</taxon>
    </lineage>
</organism>
<sequence>MTDSHATVLVVDDQVRHAGLAAILKGIRRTVGTAARQKAPATVDVIHALIARIDQRRSRASVTGLCCYSASLAPSAAPNSSRSPSRTSNKSVDVFLPKSNRIRRRKVSRWPC</sequence>
<name>A0ABS4R033_9HYPH</name>
<feature type="compositionally biased region" description="Low complexity" evidence="1">
    <location>
        <begin position="73"/>
        <end position="91"/>
    </location>
</feature>
<evidence type="ECO:0000256" key="1">
    <source>
        <dbReference type="SAM" id="MobiDB-lite"/>
    </source>
</evidence>
<reference evidence="2 3" key="1">
    <citation type="submission" date="2021-03" db="EMBL/GenBank/DDBJ databases">
        <title>Genomic Encyclopedia of Type Strains, Phase IV (KMG-IV): sequencing the most valuable type-strain genomes for metagenomic binning, comparative biology and taxonomic classification.</title>
        <authorList>
            <person name="Goeker M."/>
        </authorList>
    </citation>
    <scope>NUCLEOTIDE SEQUENCE [LARGE SCALE GENOMIC DNA]</scope>
    <source>
        <strain evidence="2 3">DSM 13372</strain>
    </source>
</reference>
<feature type="region of interest" description="Disordered" evidence="1">
    <location>
        <begin position="73"/>
        <end position="95"/>
    </location>
</feature>
<evidence type="ECO:0008006" key="4">
    <source>
        <dbReference type="Google" id="ProtNLM"/>
    </source>
</evidence>
<dbReference type="EMBL" id="JAGILA010000003">
    <property type="protein sequence ID" value="MBP2236243.1"/>
    <property type="molecule type" value="Genomic_DNA"/>
</dbReference>
<accession>A0ABS4R033</accession>
<gene>
    <name evidence="2" type="ORF">J2Z31_002757</name>
</gene>
<proteinExistence type="predicted"/>
<evidence type="ECO:0000313" key="2">
    <source>
        <dbReference type="EMBL" id="MBP2236243.1"/>
    </source>
</evidence>
<comment type="caution">
    <text evidence="2">The sequence shown here is derived from an EMBL/GenBank/DDBJ whole genome shotgun (WGS) entry which is preliminary data.</text>
</comment>
<dbReference type="Proteomes" id="UP000730739">
    <property type="component" value="Unassembled WGS sequence"/>
</dbReference>